<evidence type="ECO:0000313" key="2">
    <source>
        <dbReference type="EMBL" id="ELR25352.1"/>
    </source>
</evidence>
<evidence type="ECO:0000259" key="1">
    <source>
        <dbReference type="PROSITE" id="PS51154"/>
    </source>
</evidence>
<evidence type="ECO:0000313" key="3">
    <source>
        <dbReference type="Proteomes" id="UP000011083"/>
    </source>
</evidence>
<accession>L8HJG2</accession>
<proteinExistence type="predicted"/>
<dbReference type="RefSeq" id="XP_004368107.1">
    <property type="nucleotide sequence ID" value="XM_004368050.1"/>
</dbReference>
<dbReference type="InterPro" id="IPR043472">
    <property type="entry name" value="Macro_dom-like"/>
</dbReference>
<sequence>MTHLVSNPVRMTLLAGVAAFATSPVSTIAQATLPTGHTISVRHGDITSEDSDVIVNAANRHLRHGGGVAGAISRKGGPAIQAESNDWVARHGALNDGNVAVTSAGNLPARYVVHAVGPVWHGGGDQEETKLEKAVLNSLKKAEELQARSVALPAISSGIFGFPKERCAEIMVQTTTDFYHQQKPTRLKDVRLTNFDAETVGIFKRKLTEKFPAARVHSEL</sequence>
<protein>
    <submittedName>
        <fullName evidence="2">Macro domain containing protein</fullName>
    </submittedName>
</protein>
<dbReference type="KEGG" id="acan:ACA1_291600"/>
<dbReference type="PROSITE" id="PS51154">
    <property type="entry name" value="MACRO"/>
    <property type="match status" value="1"/>
</dbReference>
<dbReference type="GeneID" id="14926402"/>
<dbReference type="AlphaFoldDB" id="L8HJG2"/>
<dbReference type="OrthoDB" id="6133115at2759"/>
<feature type="domain" description="Macro" evidence="1">
    <location>
        <begin position="26"/>
        <end position="211"/>
    </location>
</feature>
<dbReference type="EMBL" id="KB007805">
    <property type="protein sequence ID" value="ELR25352.1"/>
    <property type="molecule type" value="Genomic_DNA"/>
</dbReference>
<organism evidence="2 3">
    <name type="scientific">Acanthamoeba castellanii (strain ATCC 30010 / Neff)</name>
    <dbReference type="NCBI Taxonomy" id="1257118"/>
    <lineage>
        <taxon>Eukaryota</taxon>
        <taxon>Amoebozoa</taxon>
        <taxon>Discosea</taxon>
        <taxon>Longamoebia</taxon>
        <taxon>Centramoebida</taxon>
        <taxon>Acanthamoebidae</taxon>
        <taxon>Acanthamoeba</taxon>
    </lineage>
</organism>
<keyword evidence="3" id="KW-1185">Reference proteome</keyword>
<dbReference type="PANTHER" id="PTHR11106">
    <property type="entry name" value="GANGLIOSIDE INDUCED DIFFERENTIATION ASSOCIATED PROTEIN 2-RELATED"/>
    <property type="match status" value="1"/>
</dbReference>
<dbReference type="OMA" id="PDCARIM"/>
<dbReference type="PANTHER" id="PTHR11106:SF111">
    <property type="entry name" value="MACRO DOMAIN-CONTAINING PROTEIN"/>
    <property type="match status" value="1"/>
</dbReference>
<name>L8HJG2_ACACF</name>
<dbReference type="Proteomes" id="UP000011083">
    <property type="component" value="Unassembled WGS sequence"/>
</dbReference>
<dbReference type="Pfam" id="PF01661">
    <property type="entry name" value="Macro"/>
    <property type="match status" value="1"/>
</dbReference>
<dbReference type="Gene3D" id="3.40.220.10">
    <property type="entry name" value="Leucine Aminopeptidase, subunit E, domain 1"/>
    <property type="match status" value="1"/>
</dbReference>
<gene>
    <name evidence="2" type="ORF">ACA1_291600</name>
</gene>
<dbReference type="SMART" id="SM00506">
    <property type="entry name" value="A1pp"/>
    <property type="match status" value="1"/>
</dbReference>
<dbReference type="SUPFAM" id="SSF52949">
    <property type="entry name" value="Macro domain-like"/>
    <property type="match status" value="1"/>
</dbReference>
<reference evidence="2 3" key="1">
    <citation type="journal article" date="2013" name="Genome Biol.">
        <title>Genome of Acanthamoeba castellanii highlights extensive lateral gene transfer and early evolution of tyrosine kinase signaling.</title>
        <authorList>
            <person name="Clarke M."/>
            <person name="Lohan A.J."/>
            <person name="Liu B."/>
            <person name="Lagkouvardos I."/>
            <person name="Roy S."/>
            <person name="Zafar N."/>
            <person name="Bertelli C."/>
            <person name="Schilde C."/>
            <person name="Kianianmomeni A."/>
            <person name="Burglin T.R."/>
            <person name="Frech C."/>
            <person name="Turcotte B."/>
            <person name="Kopec K.O."/>
            <person name="Synnott J.M."/>
            <person name="Choo C."/>
            <person name="Paponov I."/>
            <person name="Finkler A."/>
            <person name="Soon Heng Tan C."/>
            <person name="Hutchins A.P."/>
            <person name="Weinmeier T."/>
            <person name="Rattei T."/>
            <person name="Chu J.S."/>
            <person name="Gimenez G."/>
            <person name="Irimia M."/>
            <person name="Rigden D.J."/>
            <person name="Fitzpatrick D.A."/>
            <person name="Lorenzo-Morales J."/>
            <person name="Bateman A."/>
            <person name="Chiu C.H."/>
            <person name="Tang P."/>
            <person name="Hegemann P."/>
            <person name="Fromm H."/>
            <person name="Raoult D."/>
            <person name="Greub G."/>
            <person name="Miranda-Saavedra D."/>
            <person name="Chen N."/>
            <person name="Nash P."/>
            <person name="Ginger M.L."/>
            <person name="Horn M."/>
            <person name="Schaap P."/>
            <person name="Caler L."/>
            <person name="Loftus B."/>
        </authorList>
    </citation>
    <scope>NUCLEOTIDE SEQUENCE [LARGE SCALE GENOMIC DNA]</scope>
    <source>
        <strain evidence="2 3">Neff</strain>
    </source>
</reference>
<dbReference type="VEuPathDB" id="AmoebaDB:ACA1_291600"/>
<dbReference type="CDD" id="cd02907">
    <property type="entry name" value="Macro_Af1521_BAL-like"/>
    <property type="match status" value="1"/>
</dbReference>
<dbReference type="InterPro" id="IPR002589">
    <property type="entry name" value="Macro_dom"/>
</dbReference>